<protein>
    <submittedName>
        <fullName evidence="10">Prepilin peptidase</fullName>
    </submittedName>
</protein>
<dbReference type="EMBL" id="JABANU010000002">
    <property type="protein sequence ID" value="MBI5974192.1"/>
    <property type="molecule type" value="Genomic_DNA"/>
</dbReference>
<evidence type="ECO:0000256" key="7">
    <source>
        <dbReference type="SAM" id="Phobius"/>
    </source>
</evidence>
<dbReference type="InterPro" id="IPR010627">
    <property type="entry name" value="Prepilin_pept_A24_N"/>
</dbReference>
<evidence type="ECO:0000256" key="3">
    <source>
        <dbReference type="ARBA" id="ARBA00022475"/>
    </source>
</evidence>
<accession>A0ABS0T626</accession>
<evidence type="ECO:0000259" key="9">
    <source>
        <dbReference type="Pfam" id="PF06750"/>
    </source>
</evidence>
<dbReference type="Gene3D" id="1.20.120.1220">
    <property type="match status" value="1"/>
</dbReference>
<evidence type="ECO:0000259" key="8">
    <source>
        <dbReference type="Pfam" id="PF01478"/>
    </source>
</evidence>
<evidence type="ECO:0000256" key="1">
    <source>
        <dbReference type="ARBA" id="ARBA00004651"/>
    </source>
</evidence>
<comment type="subcellular location">
    <subcellularLocation>
        <location evidence="1">Cell membrane</location>
        <topology evidence="1">Multi-pass membrane protein</topology>
    </subcellularLocation>
</comment>
<name>A0ABS0T626_9STAP</name>
<feature type="transmembrane region" description="Helical" evidence="7">
    <location>
        <begin position="123"/>
        <end position="139"/>
    </location>
</feature>
<proteinExistence type="inferred from homology"/>
<feature type="transmembrane region" description="Helical" evidence="7">
    <location>
        <begin position="69"/>
        <end position="88"/>
    </location>
</feature>
<feature type="domain" description="Prepilin peptidase A24 N-terminal" evidence="9">
    <location>
        <begin position="8"/>
        <end position="85"/>
    </location>
</feature>
<evidence type="ECO:0000256" key="4">
    <source>
        <dbReference type="ARBA" id="ARBA00022692"/>
    </source>
</evidence>
<dbReference type="InterPro" id="IPR000045">
    <property type="entry name" value="Prepilin_IV_endopep_pep"/>
</dbReference>
<comment type="similarity">
    <text evidence="2">Belongs to the peptidase A24 family.</text>
</comment>
<evidence type="ECO:0000256" key="5">
    <source>
        <dbReference type="ARBA" id="ARBA00022989"/>
    </source>
</evidence>
<keyword evidence="5 7" id="KW-1133">Transmembrane helix</keyword>
<feature type="domain" description="Prepilin type IV endopeptidase peptidase" evidence="8">
    <location>
        <begin position="100"/>
        <end position="195"/>
    </location>
</feature>
<reference evidence="10 11" key="1">
    <citation type="submission" date="2020-04" db="EMBL/GenBank/DDBJ databases">
        <title>Staphylococcus species from domestic dog.</title>
        <authorList>
            <person name="Paterson G.K."/>
        </authorList>
    </citation>
    <scope>NUCLEOTIDE SEQUENCE [LARGE SCALE GENOMIC DNA]</scope>
    <source>
        <strain evidence="10 11">H16/1A</strain>
    </source>
</reference>
<keyword evidence="11" id="KW-1185">Reference proteome</keyword>
<dbReference type="Proteomes" id="UP000751852">
    <property type="component" value="Unassembled WGS sequence"/>
</dbReference>
<feature type="transmembrane region" description="Helical" evidence="7">
    <location>
        <begin position="171"/>
        <end position="200"/>
    </location>
</feature>
<feature type="transmembrane region" description="Helical" evidence="7">
    <location>
        <begin position="145"/>
        <end position="164"/>
    </location>
</feature>
<organism evidence="10 11">
    <name type="scientific">Staphylococcus canis</name>
    <dbReference type="NCBI Taxonomy" id="2724942"/>
    <lineage>
        <taxon>Bacteria</taxon>
        <taxon>Bacillati</taxon>
        <taxon>Bacillota</taxon>
        <taxon>Bacilli</taxon>
        <taxon>Bacillales</taxon>
        <taxon>Staphylococcaceae</taxon>
        <taxon>Staphylococcus</taxon>
    </lineage>
</organism>
<dbReference type="Pfam" id="PF01478">
    <property type="entry name" value="Peptidase_A24"/>
    <property type="match status" value="1"/>
</dbReference>
<dbReference type="PANTHER" id="PTHR30487:SF0">
    <property type="entry name" value="PREPILIN LEADER PEPTIDASE_N-METHYLTRANSFERASE-RELATED"/>
    <property type="match status" value="1"/>
</dbReference>
<dbReference type="InterPro" id="IPR050882">
    <property type="entry name" value="Prepilin_peptidase/N-MTase"/>
</dbReference>
<evidence type="ECO:0000313" key="10">
    <source>
        <dbReference type="EMBL" id="MBI5974192.1"/>
    </source>
</evidence>
<dbReference type="RefSeq" id="WP_198616984.1">
    <property type="nucleotide sequence ID" value="NZ_JABANU010000002.1"/>
</dbReference>
<keyword evidence="3" id="KW-1003">Cell membrane</keyword>
<evidence type="ECO:0000256" key="6">
    <source>
        <dbReference type="ARBA" id="ARBA00023136"/>
    </source>
</evidence>
<comment type="caution">
    <text evidence="10">The sequence shown here is derived from an EMBL/GenBank/DDBJ whole genome shotgun (WGS) entry which is preliminary data.</text>
</comment>
<keyword evidence="6 7" id="KW-0472">Membrane</keyword>
<feature type="transmembrane region" description="Helical" evidence="7">
    <location>
        <begin position="212"/>
        <end position="234"/>
    </location>
</feature>
<dbReference type="Pfam" id="PF06750">
    <property type="entry name" value="A24_N_bact"/>
    <property type="match status" value="1"/>
</dbReference>
<evidence type="ECO:0000313" key="11">
    <source>
        <dbReference type="Proteomes" id="UP000751852"/>
    </source>
</evidence>
<evidence type="ECO:0000256" key="2">
    <source>
        <dbReference type="ARBA" id="ARBA00005801"/>
    </source>
</evidence>
<feature type="transmembrane region" description="Helical" evidence="7">
    <location>
        <begin position="94"/>
        <end position="111"/>
    </location>
</feature>
<dbReference type="PANTHER" id="PTHR30487">
    <property type="entry name" value="TYPE 4 PREPILIN-LIKE PROTEINS LEADER PEPTIDE-PROCESSING ENZYME"/>
    <property type="match status" value="1"/>
</dbReference>
<sequence>MIVVILMFGASLMSFLMQVSEHKVLKISMLWNRSRCQKCYHTIACYDLIPIFSFLILKGRCRHCGTTIPLQLFIAELLGAFLLILPIYLALDIYLSYFYLISLILLTLSFIDIQDLIVPHRWLLLLVFCLVGLGMFNHITISQLLLSAVLLVFGMIFPNFIGFGDIKLLMILALALPFNFMVLLLLILFPIALLLLPFYYLFKLVHFPIIPLVPSIFLSFIIISIMFKQFLFYFGGIL</sequence>
<feature type="transmembrane region" description="Helical" evidence="7">
    <location>
        <begin position="40"/>
        <end position="57"/>
    </location>
</feature>
<gene>
    <name evidence="10" type="ORF">HHH54_01110</name>
</gene>
<keyword evidence="4 7" id="KW-0812">Transmembrane</keyword>